<dbReference type="InterPro" id="IPR029052">
    <property type="entry name" value="Metallo-depent_PP-like"/>
</dbReference>
<dbReference type="GO" id="GO:0016787">
    <property type="term" value="F:hydrolase activity"/>
    <property type="evidence" value="ECO:0007669"/>
    <property type="project" value="UniProtKB-UniRule"/>
</dbReference>
<dbReference type="NCBIfam" id="TIGR00040">
    <property type="entry name" value="yfcE"/>
    <property type="match status" value="1"/>
</dbReference>
<organism evidence="4 5">
    <name type="scientific">Pseudomonas putida</name>
    <name type="common">Arthrobacter siderocapsulatus</name>
    <dbReference type="NCBI Taxonomy" id="303"/>
    <lineage>
        <taxon>Bacteria</taxon>
        <taxon>Pseudomonadati</taxon>
        <taxon>Pseudomonadota</taxon>
        <taxon>Gammaproteobacteria</taxon>
        <taxon>Pseudomonadales</taxon>
        <taxon>Pseudomonadaceae</taxon>
        <taxon>Pseudomonas</taxon>
    </lineage>
</organism>
<proteinExistence type="inferred from homology"/>
<dbReference type="GO" id="GO:0046872">
    <property type="term" value="F:metal ion binding"/>
    <property type="evidence" value="ECO:0007669"/>
    <property type="project" value="UniProtKB-KW"/>
</dbReference>
<dbReference type="PANTHER" id="PTHR11124">
    <property type="entry name" value="VACUOLAR SORTING PROTEIN VPS29"/>
    <property type="match status" value="1"/>
</dbReference>
<evidence type="ECO:0000313" key="5">
    <source>
        <dbReference type="Proteomes" id="UP000553948"/>
    </source>
</evidence>
<comment type="caution">
    <text evidence="4">The sequence shown here is derived from an EMBL/GenBank/DDBJ whole genome shotgun (WGS) entry which is preliminary data.</text>
</comment>
<gene>
    <name evidence="4" type="ORF">H4C47_11670</name>
</gene>
<dbReference type="Gene3D" id="3.60.21.10">
    <property type="match status" value="1"/>
</dbReference>
<protein>
    <recommendedName>
        <fullName evidence="2">Phosphoesterase</fullName>
        <ecNumber evidence="2">3.1.4.-</ecNumber>
    </recommendedName>
</protein>
<accession>A0A7W2QIZ7</accession>
<dbReference type="RefSeq" id="WP_176517052.1">
    <property type="nucleotide sequence ID" value="NZ_CP060529.1"/>
</dbReference>
<keyword evidence="2" id="KW-0479">Metal-binding</keyword>
<dbReference type="InterPro" id="IPR024654">
    <property type="entry name" value="Calcineurin-like_PHP_lpxH"/>
</dbReference>
<evidence type="ECO:0000259" key="3">
    <source>
        <dbReference type="Pfam" id="PF12850"/>
    </source>
</evidence>
<name>A0A7W2QIZ7_PSEPU</name>
<dbReference type="AlphaFoldDB" id="A0A7W2QIZ7"/>
<sequence>MKIGVIADTHGLLRPEAIDALVGCELIVHAGDIGKPQVLEVLEALAPLRVVRGNNDLKLPWAAQLADELRFDLAGRQTLLVHDIADVPHELDAAVQVVITGHSHKPMIDWREGRLYLNPGSAGPRRFKLPVTVAVIEIEGEVLVPQIIALLD</sequence>
<evidence type="ECO:0000256" key="1">
    <source>
        <dbReference type="ARBA" id="ARBA00008950"/>
    </source>
</evidence>
<reference evidence="4 5" key="1">
    <citation type="submission" date="2020-07" db="EMBL/GenBank/DDBJ databases">
        <title>Diversity of carbapenemase encoding genes among Pseudomonas putida group clinical isolates in a tertiary Brazilian hospital.</title>
        <authorList>
            <person name="Alberto-Lei F."/>
            <person name="Nodari C.S."/>
            <person name="Streling A.P."/>
            <person name="Paulino J.T."/>
            <person name="Bessa-Neto F.O."/>
            <person name="Cayo R."/>
            <person name="Gales A.C."/>
        </authorList>
    </citation>
    <scope>NUCLEOTIDE SEQUENCE [LARGE SCALE GENOMIC DNA]</scope>
    <source>
        <strain evidence="4 5">12464</strain>
    </source>
</reference>
<dbReference type="Pfam" id="PF12850">
    <property type="entry name" value="Metallophos_2"/>
    <property type="match status" value="1"/>
</dbReference>
<comment type="similarity">
    <text evidence="1 2">Belongs to the metallophosphoesterase superfamily. YfcE family.</text>
</comment>
<dbReference type="InterPro" id="IPR000979">
    <property type="entry name" value="Phosphodiesterase_MJ0936/Vps29"/>
</dbReference>
<evidence type="ECO:0000256" key="2">
    <source>
        <dbReference type="RuleBase" id="RU362039"/>
    </source>
</evidence>
<dbReference type="EC" id="3.1.4.-" evidence="2"/>
<comment type="cofactor">
    <cofactor evidence="2">
        <name>a divalent metal cation</name>
        <dbReference type="ChEBI" id="CHEBI:60240"/>
    </cofactor>
</comment>
<dbReference type="SUPFAM" id="SSF56300">
    <property type="entry name" value="Metallo-dependent phosphatases"/>
    <property type="match status" value="1"/>
</dbReference>
<dbReference type="EMBL" id="JACGDG010000008">
    <property type="protein sequence ID" value="MBA6116395.1"/>
    <property type="molecule type" value="Genomic_DNA"/>
</dbReference>
<feature type="domain" description="Calcineurin-like phosphoesterase" evidence="3">
    <location>
        <begin position="1"/>
        <end position="140"/>
    </location>
</feature>
<dbReference type="Proteomes" id="UP000553948">
    <property type="component" value="Unassembled WGS sequence"/>
</dbReference>
<evidence type="ECO:0000313" key="4">
    <source>
        <dbReference type="EMBL" id="MBA6116395.1"/>
    </source>
</evidence>